<sequence length="162" mass="18414">MNINNQVKYQQRGWVHYQNIKLEIETSGDYVQKVNFTSEVYYSTNPSPALEEVCQQLLEYLQGKRKEFSVKIALEGTPFQKKVWEAMQNIPYGRTCSYKDIAIAIGNPKAAIAVGQAAHKNPIAIIIPCHRVLATNGDLKGYAGSIEIKEWLLNLEKRNKDK</sequence>
<evidence type="ECO:0000313" key="1">
    <source>
        <dbReference type="EMBL" id="TDF72430.1"/>
    </source>
</evidence>
<reference evidence="1" key="1">
    <citation type="submission" date="2019-03" db="EMBL/GenBank/DDBJ databases">
        <title>Candidatus Syntrophosphaera thermopropionivorans: a novel player in syntrophic propionate oxidation during anaerobic digestion.</title>
        <authorList>
            <person name="Dyksma S."/>
        </authorList>
    </citation>
    <scope>NUCLEOTIDE SEQUENCE</scope>
    <source>
        <strain evidence="1">W5</strain>
    </source>
</reference>
<keyword evidence="1" id="KW-0808">Transferase</keyword>
<gene>
    <name evidence="1" type="ORF">E0946_07100</name>
</gene>
<accession>A0AC61QHI2</accession>
<evidence type="ECO:0000313" key="2">
    <source>
        <dbReference type="Proteomes" id="UP000294588"/>
    </source>
</evidence>
<protein>
    <submittedName>
        <fullName evidence="1">Methylated-DNA--[protein]-cysteine S-methyltransferase</fullName>
        <ecNumber evidence="1">2.1.1.63</ecNumber>
    </submittedName>
</protein>
<dbReference type="EC" id="2.1.1.63" evidence="1"/>
<dbReference type="Proteomes" id="UP000294588">
    <property type="component" value="Unassembled WGS sequence"/>
</dbReference>
<name>A0AC61QHI2_9BACT</name>
<dbReference type="EMBL" id="SMOG01000048">
    <property type="protein sequence ID" value="TDF72430.1"/>
    <property type="molecule type" value="Genomic_DNA"/>
</dbReference>
<comment type="caution">
    <text evidence="1">The sequence shown here is derived from an EMBL/GenBank/DDBJ whole genome shotgun (WGS) entry which is preliminary data.</text>
</comment>
<keyword evidence="2" id="KW-1185">Reference proteome</keyword>
<organism evidence="1 2">
    <name type="scientific">Candidatus Syntrophosphaera thermopropionivorans</name>
    <dbReference type="NCBI Taxonomy" id="2593015"/>
    <lineage>
        <taxon>Bacteria</taxon>
        <taxon>Pseudomonadati</taxon>
        <taxon>Candidatus Cloacimonadota</taxon>
        <taxon>Candidatus Cloacimonadia</taxon>
        <taxon>Candidatus Cloacimonadales</taxon>
        <taxon>Candidatus Cloacimonadaceae</taxon>
        <taxon>Candidatus Syntrophosphaera</taxon>
    </lineage>
</organism>
<keyword evidence="1" id="KW-0489">Methyltransferase</keyword>
<proteinExistence type="predicted"/>